<gene>
    <name evidence="1" type="ORF">F2Q70_00004941</name>
</gene>
<organism evidence="1">
    <name type="scientific">Brassica cretica</name>
    <name type="common">Mustard</name>
    <dbReference type="NCBI Taxonomy" id="69181"/>
    <lineage>
        <taxon>Eukaryota</taxon>
        <taxon>Viridiplantae</taxon>
        <taxon>Streptophyta</taxon>
        <taxon>Embryophyta</taxon>
        <taxon>Tracheophyta</taxon>
        <taxon>Spermatophyta</taxon>
        <taxon>Magnoliopsida</taxon>
        <taxon>eudicotyledons</taxon>
        <taxon>Gunneridae</taxon>
        <taxon>Pentapetalae</taxon>
        <taxon>rosids</taxon>
        <taxon>malvids</taxon>
        <taxon>Brassicales</taxon>
        <taxon>Brassicaceae</taxon>
        <taxon>Brassiceae</taxon>
        <taxon>Brassica</taxon>
    </lineage>
</organism>
<evidence type="ECO:0000313" key="1">
    <source>
        <dbReference type="EMBL" id="KAF2570508.1"/>
    </source>
</evidence>
<dbReference type="AlphaFoldDB" id="A0A8S9IKP5"/>
<reference evidence="1" key="1">
    <citation type="submission" date="2019-12" db="EMBL/GenBank/DDBJ databases">
        <title>Genome sequencing and annotation of Brassica cretica.</title>
        <authorList>
            <person name="Studholme D.J."/>
            <person name="Sarris P.F."/>
        </authorList>
    </citation>
    <scope>NUCLEOTIDE SEQUENCE</scope>
    <source>
        <strain evidence="1">PFS-102/07</strain>
        <tissue evidence="1">Leaf</tissue>
    </source>
</reference>
<protein>
    <submittedName>
        <fullName evidence="1">Uncharacterized protein</fullName>
    </submittedName>
</protein>
<sequence length="404" mass="47477">MVSSYFERPQEEEDTFEDHIEDEPYVKPPQPFDIHILTPGQRVELHRLNRMKEYWGKPMRHLAQIVRIHLIRDRAEFEGREVTQYEFDAACAFDEVMYWVPPSQLEGTSISTLELKLEEICLSCGENNAPDLDSLFLINECLDLMCETRKLDDLRVEKLARDHIEVCFVKNYICASFDLESNFLMLENSRPLIELTDLGDEIDVDKLLLEIENPHAENYHENVNIVFYLIYGDRVDYFVKTSFEPVVDFVFPPNAFDSHDHLNLKEHFIIHVISLVKLFEKKICLFSMDIDFESEFLMLDEPRPLLELADLGDELDVDRLLFEIENPLVKNFHENENIVFYLIDGDRVDYFVKTSFEHVVEFVSPPTAFESYDHLNLKEHFIIHGLECAMEFLEVFRDICGAKG</sequence>
<proteinExistence type="predicted"/>
<comment type="caution">
    <text evidence="1">The sequence shown here is derived from an EMBL/GenBank/DDBJ whole genome shotgun (WGS) entry which is preliminary data.</text>
</comment>
<accession>A0A8S9IKP5</accession>
<dbReference type="EMBL" id="QGKY02001015">
    <property type="protein sequence ID" value="KAF2570508.1"/>
    <property type="molecule type" value="Genomic_DNA"/>
</dbReference>
<name>A0A8S9IKP5_BRACR</name>